<evidence type="ECO:0000313" key="6">
    <source>
        <dbReference type="Proteomes" id="UP000230732"/>
    </source>
</evidence>
<dbReference type="Pfam" id="PF24346">
    <property type="entry name" value="DUF7507"/>
    <property type="match status" value="1"/>
</dbReference>
<dbReference type="InterPro" id="IPR021884">
    <property type="entry name" value="Ice-bd_prot"/>
</dbReference>
<keyword evidence="3" id="KW-0812">Transmembrane</keyword>
<evidence type="ECO:0000256" key="1">
    <source>
        <dbReference type="ARBA" id="ARBA00005445"/>
    </source>
</evidence>
<keyword evidence="2" id="KW-0732">Signal</keyword>
<keyword evidence="3" id="KW-0472">Membrane</keyword>
<evidence type="ECO:0000256" key="3">
    <source>
        <dbReference type="SAM" id="Phobius"/>
    </source>
</evidence>
<feature type="domain" description="DUF7507" evidence="4">
    <location>
        <begin position="218"/>
        <end position="311"/>
    </location>
</feature>
<evidence type="ECO:0000256" key="2">
    <source>
        <dbReference type="ARBA" id="ARBA00022729"/>
    </source>
</evidence>
<dbReference type="AlphaFoldDB" id="A0A2M7Q6I2"/>
<evidence type="ECO:0000259" key="4">
    <source>
        <dbReference type="Pfam" id="PF24346"/>
    </source>
</evidence>
<comment type="similarity">
    <text evidence="1">Belongs to the ice-binding protein family.</text>
</comment>
<dbReference type="EMBL" id="PFKX01000015">
    <property type="protein sequence ID" value="PIY58712.1"/>
    <property type="molecule type" value="Genomic_DNA"/>
</dbReference>
<name>A0A2M7Q6I2_9BACT</name>
<keyword evidence="3" id="KW-1133">Transmembrane helix</keyword>
<comment type="caution">
    <text evidence="5">The sequence shown here is derived from an EMBL/GenBank/DDBJ whole genome shotgun (WGS) entry which is preliminary data.</text>
</comment>
<feature type="transmembrane region" description="Helical" evidence="3">
    <location>
        <begin position="342"/>
        <end position="361"/>
    </location>
</feature>
<dbReference type="Proteomes" id="UP000230732">
    <property type="component" value="Unassembled WGS sequence"/>
</dbReference>
<proteinExistence type="inferred from homology"/>
<gene>
    <name evidence="5" type="ORF">COY98_00480</name>
</gene>
<evidence type="ECO:0000313" key="5">
    <source>
        <dbReference type="EMBL" id="PIY58712.1"/>
    </source>
</evidence>
<sequence>MDIPGSVLSYHGCAATDIVLTGGAQACNVFWQVGTSATLGTNTLFKGTIMADQSITDNGGSIVQGRLLASIGSVTLNNTTVVTPSCVLRPSIPRSTAPAAVTPVPPLINVTKIPTPLTLPMGGGNVTYDYAVTNAGIISMFNVTIIDNKCSNVSFVSGDTNNNQQLEVNEVWNYRCSKIVTKTETNTVTVRGVSTDNTFDAYDVASATVVIGLPLPPPLIHIAKKPNIFVLPAGGGEVTYSYSVTNPGTAPLNNVSIVDDKCTGLPGRVVGHQGDLNKNNLLESNETWQFTCQTKITKTTTNIATAQGHANGLTAIDFAQATVAVTSPGLPNTGYGPESNTLLNILVPTGILALLLAFYVARRKSTV</sequence>
<reference evidence="6" key="1">
    <citation type="submission" date="2017-09" db="EMBL/GenBank/DDBJ databases">
        <title>Depth-based differentiation of microbial function through sediment-hosted aquifers and enrichment of novel symbionts in the deep terrestrial subsurface.</title>
        <authorList>
            <person name="Probst A.J."/>
            <person name="Ladd B."/>
            <person name="Jarett J.K."/>
            <person name="Geller-Mcgrath D.E."/>
            <person name="Sieber C.M.K."/>
            <person name="Emerson J.B."/>
            <person name="Anantharaman K."/>
            <person name="Thomas B.C."/>
            <person name="Malmstrom R."/>
            <person name="Stieglmeier M."/>
            <person name="Klingl A."/>
            <person name="Woyke T."/>
            <person name="Ryan C.M."/>
            <person name="Banfield J.F."/>
        </authorList>
    </citation>
    <scope>NUCLEOTIDE SEQUENCE [LARGE SCALE GENOMIC DNA]</scope>
</reference>
<protein>
    <recommendedName>
        <fullName evidence="4">DUF7507 domain-containing protein</fullName>
    </recommendedName>
</protein>
<accession>A0A2M7Q6I2</accession>
<organism evidence="5 6">
    <name type="scientific">Candidatus Yonathbacteria bacterium CG_4_10_14_0_8_um_filter_43_17</name>
    <dbReference type="NCBI Taxonomy" id="1975099"/>
    <lineage>
        <taxon>Bacteria</taxon>
        <taxon>Candidatus Yonathiibacteriota</taxon>
    </lineage>
</organism>
<dbReference type="InterPro" id="IPR055354">
    <property type="entry name" value="DUF7507"/>
</dbReference>
<dbReference type="Pfam" id="PF11999">
    <property type="entry name" value="Ice_binding"/>
    <property type="match status" value="1"/>
</dbReference>